<dbReference type="GO" id="GO:0016787">
    <property type="term" value="F:hydrolase activity"/>
    <property type="evidence" value="ECO:0007669"/>
    <property type="project" value="UniProtKB-KW"/>
</dbReference>
<dbReference type="InterPro" id="IPR006439">
    <property type="entry name" value="HAD-SF_hydro_IA"/>
</dbReference>
<keyword evidence="3" id="KW-1185">Reference proteome</keyword>
<dbReference type="InterPro" id="IPR051540">
    <property type="entry name" value="S-2-haloacid_dehalogenase"/>
</dbReference>
<comment type="caution">
    <text evidence="2">The sequence shown here is derived from an EMBL/GenBank/DDBJ whole genome shotgun (WGS) entry which is preliminary data.</text>
</comment>
<reference evidence="2 3" key="1">
    <citation type="submission" date="2020-08" db="EMBL/GenBank/DDBJ databases">
        <authorList>
            <person name="Seo M.-J."/>
        </authorList>
    </citation>
    <scope>NUCLEOTIDE SEQUENCE [LARGE SCALE GENOMIC DNA]</scope>
    <source>
        <strain evidence="2 3">KIGAM211</strain>
    </source>
</reference>
<sequence>MTPADAVLLDVFETVLTVDFGAALTGLAEASGLPVSAWVAAGSDHGPALMTGAISPRDAFAEVLTRGGVSPDGAEGLVLRDRELLQEHVTVFPDVVPFVEECHRRGLRVGLVSNCAPNAGPLLAHVGLADLVDGVVLSCDVGSAKPDAGIYRHALAMLAADAGRTVLVDDQAAYCAGAEAVGIRAVRIDRSTGASDAGHEGAVTTLTEVLGML</sequence>
<dbReference type="NCBIfam" id="TIGR01509">
    <property type="entry name" value="HAD-SF-IA-v3"/>
    <property type="match status" value="1"/>
</dbReference>
<dbReference type="InterPro" id="IPR023214">
    <property type="entry name" value="HAD_sf"/>
</dbReference>
<accession>A0A7X0RGI4</accession>
<dbReference type="PANTHER" id="PTHR43316:SF3">
    <property type="entry name" value="HALOACID DEHALOGENASE, TYPE II (AFU_ORTHOLOGUE AFUA_2G07750)-RELATED"/>
    <property type="match status" value="1"/>
</dbReference>
<name>A0A7X0RGI4_9ACTN</name>
<proteinExistence type="predicted"/>
<dbReference type="SUPFAM" id="SSF56784">
    <property type="entry name" value="HAD-like"/>
    <property type="match status" value="1"/>
</dbReference>
<dbReference type="RefSeq" id="WP_185252962.1">
    <property type="nucleotide sequence ID" value="NZ_JACKXE010000001.1"/>
</dbReference>
<evidence type="ECO:0000313" key="2">
    <source>
        <dbReference type="EMBL" id="MBB6627847.1"/>
    </source>
</evidence>
<dbReference type="PRINTS" id="PR00413">
    <property type="entry name" value="HADHALOGNASE"/>
</dbReference>
<dbReference type="PANTHER" id="PTHR43316">
    <property type="entry name" value="HYDROLASE, HALOACID DELAHOGENASE-RELATED"/>
    <property type="match status" value="1"/>
</dbReference>
<protein>
    <submittedName>
        <fullName evidence="2">HAD-IA family hydrolase</fullName>
    </submittedName>
</protein>
<keyword evidence="1 2" id="KW-0378">Hydrolase</keyword>
<dbReference type="Gene3D" id="3.40.50.1000">
    <property type="entry name" value="HAD superfamily/HAD-like"/>
    <property type="match status" value="1"/>
</dbReference>
<evidence type="ECO:0000313" key="3">
    <source>
        <dbReference type="Proteomes" id="UP000523955"/>
    </source>
</evidence>
<dbReference type="Pfam" id="PF00702">
    <property type="entry name" value="Hydrolase"/>
    <property type="match status" value="1"/>
</dbReference>
<dbReference type="EMBL" id="JACKXE010000001">
    <property type="protein sequence ID" value="MBB6627847.1"/>
    <property type="molecule type" value="Genomic_DNA"/>
</dbReference>
<gene>
    <name evidence="2" type="ORF">H5V45_11015</name>
</gene>
<evidence type="ECO:0000256" key="1">
    <source>
        <dbReference type="ARBA" id="ARBA00022801"/>
    </source>
</evidence>
<organism evidence="2 3">
    <name type="scientific">Nocardioides luti</name>
    <dbReference type="NCBI Taxonomy" id="2761101"/>
    <lineage>
        <taxon>Bacteria</taxon>
        <taxon>Bacillati</taxon>
        <taxon>Actinomycetota</taxon>
        <taxon>Actinomycetes</taxon>
        <taxon>Propionibacteriales</taxon>
        <taxon>Nocardioidaceae</taxon>
        <taxon>Nocardioides</taxon>
    </lineage>
</organism>
<dbReference type="Proteomes" id="UP000523955">
    <property type="component" value="Unassembled WGS sequence"/>
</dbReference>
<dbReference type="AlphaFoldDB" id="A0A7X0RGI4"/>
<dbReference type="InterPro" id="IPR036412">
    <property type="entry name" value="HAD-like_sf"/>
</dbReference>